<keyword evidence="2" id="KW-1185">Reference proteome</keyword>
<dbReference type="PANTHER" id="PTHR44140:SF2">
    <property type="entry name" value="LD25575P"/>
    <property type="match status" value="1"/>
</dbReference>
<dbReference type="InterPro" id="IPR051727">
    <property type="entry name" value="DnaJ_C3_Co-chaperones"/>
</dbReference>
<dbReference type="Gene3D" id="1.25.40.10">
    <property type="entry name" value="Tetratricopeptide repeat domain"/>
    <property type="match status" value="2"/>
</dbReference>
<dbReference type="SUPFAM" id="SSF48452">
    <property type="entry name" value="TPR-like"/>
    <property type="match status" value="1"/>
</dbReference>
<dbReference type="EMBL" id="JAPFFF010000001">
    <property type="protein sequence ID" value="KAK8898991.1"/>
    <property type="molecule type" value="Genomic_DNA"/>
</dbReference>
<proteinExistence type="predicted"/>
<dbReference type="Proteomes" id="UP001470230">
    <property type="component" value="Unassembled WGS sequence"/>
</dbReference>
<comment type="caution">
    <text evidence="1">The sequence shown here is derived from an EMBL/GenBank/DDBJ whole genome shotgun (WGS) entry which is preliminary data.</text>
</comment>
<evidence type="ECO:0000313" key="1">
    <source>
        <dbReference type="EMBL" id="KAK8898991.1"/>
    </source>
</evidence>
<protein>
    <recommendedName>
        <fullName evidence="3">TPR Domain containing protein</fullName>
    </recommendedName>
</protein>
<evidence type="ECO:0000313" key="2">
    <source>
        <dbReference type="Proteomes" id="UP001470230"/>
    </source>
</evidence>
<dbReference type="PANTHER" id="PTHR44140">
    <property type="entry name" value="LD25575P"/>
    <property type="match status" value="1"/>
</dbReference>
<accession>A0ABR2L6K8</accession>
<name>A0ABR2L6K8_9EUKA</name>
<gene>
    <name evidence="1" type="ORF">M9Y10_001287</name>
</gene>
<organism evidence="1 2">
    <name type="scientific">Tritrichomonas musculus</name>
    <dbReference type="NCBI Taxonomy" id="1915356"/>
    <lineage>
        <taxon>Eukaryota</taxon>
        <taxon>Metamonada</taxon>
        <taxon>Parabasalia</taxon>
        <taxon>Tritrichomonadida</taxon>
        <taxon>Tritrichomonadidae</taxon>
        <taxon>Tritrichomonas</taxon>
    </lineage>
</organism>
<evidence type="ECO:0008006" key="3">
    <source>
        <dbReference type="Google" id="ProtNLM"/>
    </source>
</evidence>
<sequence>MFRFWDQSPKYKIEQMLERGEVQKAFTELSNIINETQSFDPIYLEMRARCAMVLSMTAKAIFDLSQLLVFQNLAQIERDRLLSMRASAYLRIGDYENSLRDGKVAFSNKKYLYNFRLLNELINEARLLISQENLTEKSIIRLLSISPESPAVLYKASNFYLNNKNFDEFDKYSQKFLIYDPTNSEILMKRSIYLMCNANNIDESLNILKSCTNDCQDLRNNATYLTKFLNSIQNGNFIQIDSLLNKSSEIINSVCNEGSKLKKFIKFVNMTLLHRQNKLDDAYDIVEEILLDDHNDINAIICKADILFDSRDFESALEVYQQVLSFDIILVNPENYRRINKRITTCQKLIEDQQILPFQVLGIPENSDLNTVHAAYRNQISELQSNDFRSMLSKKIANKRMIRINSSYEKILSQFRNQQQKSE</sequence>
<dbReference type="InterPro" id="IPR011990">
    <property type="entry name" value="TPR-like_helical_dom_sf"/>
</dbReference>
<reference evidence="1 2" key="1">
    <citation type="submission" date="2024-04" db="EMBL/GenBank/DDBJ databases">
        <title>Tritrichomonas musculus Genome.</title>
        <authorList>
            <person name="Alves-Ferreira E."/>
            <person name="Grigg M."/>
            <person name="Lorenzi H."/>
            <person name="Galac M."/>
        </authorList>
    </citation>
    <scope>NUCLEOTIDE SEQUENCE [LARGE SCALE GENOMIC DNA]</scope>
    <source>
        <strain evidence="1 2">EAF2021</strain>
    </source>
</reference>